<feature type="domain" description="HTH gntR-type" evidence="4">
    <location>
        <begin position="15"/>
        <end position="72"/>
    </location>
</feature>
<dbReference type="InterPro" id="IPR011663">
    <property type="entry name" value="UTRA"/>
</dbReference>
<proteinExistence type="predicted"/>
<organism evidence="6 7">
    <name type="scientific">Kitasatospora cinereorecta</name>
    <dbReference type="NCBI Taxonomy" id="285560"/>
    <lineage>
        <taxon>Bacteria</taxon>
        <taxon>Bacillati</taxon>
        <taxon>Actinomycetota</taxon>
        <taxon>Actinomycetes</taxon>
        <taxon>Kitasatosporales</taxon>
        <taxon>Streptomycetaceae</taxon>
        <taxon>Kitasatospora</taxon>
    </lineage>
</organism>
<dbReference type="PANTHER" id="PTHR44846">
    <property type="entry name" value="MANNOSYL-D-GLYCERATE TRANSPORT/METABOLISM SYSTEM REPRESSOR MNGR-RELATED"/>
    <property type="match status" value="1"/>
</dbReference>
<dbReference type="InterPro" id="IPR028978">
    <property type="entry name" value="Chorismate_lyase_/UTRA_dom_sf"/>
</dbReference>
<evidence type="ECO:0000256" key="2">
    <source>
        <dbReference type="ARBA" id="ARBA00023125"/>
    </source>
</evidence>
<evidence type="ECO:0000256" key="3">
    <source>
        <dbReference type="ARBA" id="ARBA00023163"/>
    </source>
</evidence>
<evidence type="ECO:0000259" key="4">
    <source>
        <dbReference type="SMART" id="SM00345"/>
    </source>
</evidence>
<dbReference type="SMART" id="SM00866">
    <property type="entry name" value="UTRA"/>
    <property type="match status" value="1"/>
</dbReference>
<dbReference type="Gene3D" id="3.40.1410.10">
    <property type="entry name" value="Chorismate lyase-like"/>
    <property type="match status" value="1"/>
</dbReference>
<dbReference type="SUPFAM" id="SSF64288">
    <property type="entry name" value="Chorismate lyase-like"/>
    <property type="match status" value="1"/>
</dbReference>
<dbReference type="Gene3D" id="1.10.10.10">
    <property type="entry name" value="Winged helix-like DNA-binding domain superfamily/Winged helix DNA-binding domain"/>
    <property type="match status" value="1"/>
</dbReference>
<dbReference type="Pfam" id="PF07702">
    <property type="entry name" value="UTRA"/>
    <property type="match status" value="1"/>
</dbReference>
<keyword evidence="3" id="KW-0804">Transcription</keyword>
<protein>
    <submittedName>
        <fullName evidence="6">GntR family transcriptional regulator</fullName>
    </submittedName>
</protein>
<feature type="domain" description="UbiC transcription regulator-associated" evidence="5">
    <location>
        <begin position="107"/>
        <end position="252"/>
    </location>
</feature>
<dbReference type="InterPro" id="IPR000524">
    <property type="entry name" value="Tscrpt_reg_HTH_GntR"/>
</dbReference>
<dbReference type="RefSeq" id="WP_380198444.1">
    <property type="nucleotide sequence ID" value="NZ_JBHSOC010000027.1"/>
</dbReference>
<name>A0ABW0VGA8_9ACTN</name>
<accession>A0ABW0VGA8</accession>
<dbReference type="InterPro" id="IPR036388">
    <property type="entry name" value="WH-like_DNA-bd_sf"/>
</dbReference>
<dbReference type="EMBL" id="JBHSOC010000027">
    <property type="protein sequence ID" value="MFC5643141.1"/>
    <property type="molecule type" value="Genomic_DNA"/>
</dbReference>
<keyword evidence="1" id="KW-0805">Transcription regulation</keyword>
<dbReference type="SUPFAM" id="SSF46785">
    <property type="entry name" value="Winged helix' DNA-binding domain"/>
    <property type="match status" value="1"/>
</dbReference>
<dbReference type="Pfam" id="PF00392">
    <property type="entry name" value="GntR"/>
    <property type="match status" value="1"/>
</dbReference>
<dbReference type="InterPro" id="IPR050679">
    <property type="entry name" value="Bact_HTH_transcr_reg"/>
</dbReference>
<sequence>MTTRQPKKRMGAKDIAAVLRSRIDNGAIERQLPPTRVLVAEFETSAETLRQAVGILRAEGRVTSQQGKGVFVRRVEPIEFAMHRFEHGNRRDDVENGIDDWKAAILELGRVPSQDTPTVSVERAPTDIARELGVEPGTFVVARRRTRRVDGEPFQLADSWFPTEVAFDTPLMDEEDVTMPGGILANIKNRQYAQTRKVDKLRAWTLTADQAVRLGLPTGSTVPVLRHVRVGYNSAGTAVRCMVTIAPGDLNTLVYEIED</sequence>
<reference evidence="7" key="1">
    <citation type="journal article" date="2019" name="Int. J. Syst. Evol. Microbiol.">
        <title>The Global Catalogue of Microorganisms (GCM) 10K type strain sequencing project: providing services to taxonomists for standard genome sequencing and annotation.</title>
        <authorList>
            <consortium name="The Broad Institute Genomics Platform"/>
            <consortium name="The Broad Institute Genome Sequencing Center for Infectious Disease"/>
            <person name="Wu L."/>
            <person name="Ma J."/>
        </authorList>
    </citation>
    <scope>NUCLEOTIDE SEQUENCE [LARGE SCALE GENOMIC DNA]</scope>
    <source>
        <strain evidence="7">CGMCC 4.1622</strain>
    </source>
</reference>
<gene>
    <name evidence="6" type="ORF">ACFPZF_17465</name>
</gene>
<keyword evidence="2" id="KW-0238">DNA-binding</keyword>
<dbReference type="PANTHER" id="PTHR44846:SF17">
    <property type="entry name" value="GNTR-FAMILY TRANSCRIPTIONAL REGULATOR"/>
    <property type="match status" value="1"/>
</dbReference>
<comment type="caution">
    <text evidence="6">The sequence shown here is derived from an EMBL/GenBank/DDBJ whole genome shotgun (WGS) entry which is preliminary data.</text>
</comment>
<evidence type="ECO:0000313" key="6">
    <source>
        <dbReference type="EMBL" id="MFC5643141.1"/>
    </source>
</evidence>
<dbReference type="Proteomes" id="UP001596066">
    <property type="component" value="Unassembled WGS sequence"/>
</dbReference>
<keyword evidence="7" id="KW-1185">Reference proteome</keyword>
<evidence type="ECO:0000256" key="1">
    <source>
        <dbReference type="ARBA" id="ARBA00023015"/>
    </source>
</evidence>
<evidence type="ECO:0000259" key="5">
    <source>
        <dbReference type="SMART" id="SM00866"/>
    </source>
</evidence>
<evidence type="ECO:0000313" key="7">
    <source>
        <dbReference type="Proteomes" id="UP001596066"/>
    </source>
</evidence>
<dbReference type="SMART" id="SM00345">
    <property type="entry name" value="HTH_GNTR"/>
    <property type="match status" value="1"/>
</dbReference>
<dbReference type="InterPro" id="IPR036390">
    <property type="entry name" value="WH_DNA-bd_sf"/>
</dbReference>